<evidence type="ECO:0000313" key="12">
    <source>
        <dbReference type="Proteomes" id="UP000535543"/>
    </source>
</evidence>
<evidence type="ECO:0000313" key="11">
    <source>
        <dbReference type="EMBL" id="NMN94023.1"/>
    </source>
</evidence>
<feature type="domain" description="Potassium channel" evidence="10">
    <location>
        <begin position="120"/>
        <end position="185"/>
    </location>
</feature>
<evidence type="ECO:0000256" key="6">
    <source>
        <dbReference type="ARBA" id="ARBA00023136"/>
    </source>
</evidence>
<dbReference type="GO" id="GO:0001508">
    <property type="term" value="P:action potential"/>
    <property type="evidence" value="ECO:0007669"/>
    <property type="project" value="TreeGrafter"/>
</dbReference>
<keyword evidence="6 8" id="KW-0472">Membrane</keyword>
<evidence type="ECO:0000259" key="10">
    <source>
        <dbReference type="Pfam" id="PF07885"/>
    </source>
</evidence>
<dbReference type="PANTHER" id="PTHR11537">
    <property type="entry name" value="VOLTAGE-GATED POTASSIUM CHANNEL"/>
    <property type="match status" value="1"/>
</dbReference>
<keyword evidence="12" id="KW-1185">Reference proteome</keyword>
<protein>
    <submittedName>
        <fullName evidence="11">Potassium channel family protein</fullName>
    </submittedName>
</protein>
<evidence type="ECO:0000256" key="3">
    <source>
        <dbReference type="ARBA" id="ARBA00022692"/>
    </source>
</evidence>
<keyword evidence="2" id="KW-0813">Transport</keyword>
<evidence type="ECO:0000256" key="4">
    <source>
        <dbReference type="ARBA" id="ARBA00022989"/>
    </source>
</evidence>
<dbReference type="Gene3D" id="1.20.5.110">
    <property type="match status" value="1"/>
</dbReference>
<dbReference type="InterPro" id="IPR028325">
    <property type="entry name" value="VG_K_chnl"/>
</dbReference>
<dbReference type="EMBL" id="VCQU01000001">
    <property type="protein sequence ID" value="NMN94023.1"/>
    <property type="molecule type" value="Genomic_DNA"/>
</dbReference>
<dbReference type="InterPro" id="IPR013099">
    <property type="entry name" value="K_chnl_dom"/>
</dbReference>
<name>A0A848K5K3_9NOCA</name>
<proteinExistence type="predicted"/>
<feature type="transmembrane region" description="Helical" evidence="8">
    <location>
        <begin position="98"/>
        <end position="120"/>
    </location>
</feature>
<evidence type="ECO:0000256" key="9">
    <source>
        <dbReference type="SAM" id="SignalP"/>
    </source>
</evidence>
<evidence type="ECO:0000256" key="8">
    <source>
        <dbReference type="SAM" id="Phobius"/>
    </source>
</evidence>
<evidence type="ECO:0000256" key="7">
    <source>
        <dbReference type="ARBA" id="ARBA00023303"/>
    </source>
</evidence>
<dbReference type="SUPFAM" id="SSF81324">
    <property type="entry name" value="Voltage-gated potassium channels"/>
    <property type="match status" value="1"/>
</dbReference>
<keyword evidence="3 8" id="KW-0812">Transmembrane</keyword>
<feature type="transmembrane region" description="Helical" evidence="8">
    <location>
        <begin position="132"/>
        <end position="149"/>
    </location>
</feature>
<dbReference type="GO" id="GO:0005249">
    <property type="term" value="F:voltage-gated potassium channel activity"/>
    <property type="evidence" value="ECO:0007669"/>
    <property type="project" value="InterPro"/>
</dbReference>
<keyword evidence="5" id="KW-0406">Ion transport</keyword>
<comment type="caution">
    <text evidence="11">The sequence shown here is derived from an EMBL/GenBank/DDBJ whole genome shotgun (WGS) entry which is preliminary data.</text>
</comment>
<dbReference type="InterPro" id="IPR027359">
    <property type="entry name" value="Volt_channel_dom_sf"/>
</dbReference>
<keyword evidence="7 11" id="KW-0407">Ion channel</keyword>
<comment type="subcellular location">
    <subcellularLocation>
        <location evidence="1">Membrane</location>
        <topology evidence="1">Multi-pass membrane protein</topology>
    </subcellularLocation>
</comment>
<dbReference type="Pfam" id="PF07885">
    <property type="entry name" value="Ion_trans_2"/>
    <property type="match status" value="1"/>
</dbReference>
<dbReference type="Proteomes" id="UP000535543">
    <property type="component" value="Unassembled WGS sequence"/>
</dbReference>
<feature type="chain" id="PRO_5039401888" evidence="9">
    <location>
        <begin position="18"/>
        <end position="226"/>
    </location>
</feature>
<evidence type="ECO:0000256" key="2">
    <source>
        <dbReference type="ARBA" id="ARBA00022448"/>
    </source>
</evidence>
<gene>
    <name evidence="11" type="ORF">FGL95_03110</name>
</gene>
<dbReference type="PANTHER" id="PTHR11537:SF254">
    <property type="entry name" value="POTASSIUM VOLTAGE-GATED CHANNEL PROTEIN SHAB"/>
    <property type="match status" value="1"/>
</dbReference>
<dbReference type="AlphaFoldDB" id="A0A848K5K3"/>
<evidence type="ECO:0000256" key="1">
    <source>
        <dbReference type="ARBA" id="ARBA00004141"/>
    </source>
</evidence>
<reference evidence="11 12" key="2">
    <citation type="submission" date="2020-06" db="EMBL/GenBank/DDBJ databases">
        <title>Antribacter stalactiti gen. nov., sp. nov., a new member of the family Nacardiaceae isolated from a cave.</title>
        <authorList>
            <person name="Kim I.S."/>
        </authorList>
    </citation>
    <scope>NUCLEOTIDE SEQUENCE [LARGE SCALE GENOMIC DNA]</scope>
    <source>
        <strain evidence="11 12">YC2-7</strain>
    </source>
</reference>
<feature type="signal peptide" evidence="9">
    <location>
        <begin position="1"/>
        <end position="17"/>
    </location>
</feature>
<dbReference type="Gene3D" id="1.10.287.70">
    <property type="match status" value="1"/>
</dbReference>
<reference evidence="11 12" key="1">
    <citation type="submission" date="2019-05" db="EMBL/GenBank/DDBJ databases">
        <authorList>
            <person name="Lee S.D."/>
        </authorList>
    </citation>
    <scope>NUCLEOTIDE SEQUENCE [LARGE SCALE GENOMIC DNA]</scope>
    <source>
        <strain evidence="11 12">YC2-7</strain>
    </source>
</reference>
<sequence length="226" mass="24909">MGAALAFLVAYAFSVLAQPSGTPRTVVESLMYVTWFFFAVDYLIRLYLSEERGRWFVRNWYEFAIVVLPLVRPLKLLRLVTLVGVFQRSVGTAFRGRVVLYAAGGTGLLIFVSSLAVLEAERVDPASSIKSFSDALWWAAVTVTTVGYGDFYPVTDTGRLIALGLMTAGIALLGVITATLASWMIQRVAEQDERSEAATRAQVADLSNQIQALRTELAQFDVPRRS</sequence>
<keyword evidence="4 8" id="KW-1133">Transmembrane helix</keyword>
<dbReference type="GO" id="GO:0008076">
    <property type="term" value="C:voltage-gated potassium channel complex"/>
    <property type="evidence" value="ECO:0007669"/>
    <property type="project" value="InterPro"/>
</dbReference>
<feature type="transmembrane region" description="Helical" evidence="8">
    <location>
        <begin position="29"/>
        <end position="48"/>
    </location>
</feature>
<dbReference type="Gene3D" id="1.20.120.350">
    <property type="entry name" value="Voltage-gated potassium channels. Chain C"/>
    <property type="match status" value="1"/>
</dbReference>
<organism evidence="11 12">
    <name type="scientific">Antrihabitans stalactiti</name>
    <dbReference type="NCBI Taxonomy" id="2584121"/>
    <lineage>
        <taxon>Bacteria</taxon>
        <taxon>Bacillati</taxon>
        <taxon>Actinomycetota</taxon>
        <taxon>Actinomycetes</taxon>
        <taxon>Mycobacteriales</taxon>
        <taxon>Nocardiaceae</taxon>
        <taxon>Antrihabitans</taxon>
    </lineage>
</organism>
<evidence type="ECO:0000256" key="5">
    <source>
        <dbReference type="ARBA" id="ARBA00023065"/>
    </source>
</evidence>
<feature type="transmembrane region" description="Helical" evidence="8">
    <location>
        <begin position="161"/>
        <end position="185"/>
    </location>
</feature>
<keyword evidence="9" id="KW-0732">Signal</keyword>
<accession>A0A848K5K3</accession>